<evidence type="ECO:0000313" key="2">
    <source>
        <dbReference type="EMBL" id="QBF83865.1"/>
    </source>
</evidence>
<gene>
    <name evidence="2" type="ORF">EXU30_15150</name>
</gene>
<dbReference type="PANTHER" id="PTHR46517:SF1">
    <property type="entry name" value="FRUCTOSE-2,6-BISPHOSPHATASE TIGAR"/>
    <property type="match status" value="1"/>
</dbReference>
<dbReference type="SUPFAM" id="SSF53254">
    <property type="entry name" value="Phosphoglycerate mutase-like"/>
    <property type="match status" value="1"/>
</dbReference>
<dbReference type="GO" id="GO:0005829">
    <property type="term" value="C:cytosol"/>
    <property type="evidence" value="ECO:0007669"/>
    <property type="project" value="TreeGrafter"/>
</dbReference>
<dbReference type="PIRSF" id="PIRSF000709">
    <property type="entry name" value="6PFK_2-Ptase"/>
    <property type="match status" value="1"/>
</dbReference>
<proteinExistence type="predicted"/>
<dbReference type="GO" id="GO:0004331">
    <property type="term" value="F:fructose-2,6-bisphosphate 2-phosphatase activity"/>
    <property type="evidence" value="ECO:0007669"/>
    <property type="project" value="TreeGrafter"/>
</dbReference>
<dbReference type="KEGG" id="smai:EXU30_15150"/>
<dbReference type="SMART" id="SM00855">
    <property type="entry name" value="PGAM"/>
    <property type="match status" value="1"/>
</dbReference>
<sequence length="233" mass="26023">MKIIKLWLLRHGECEGGQILRGKVDVALSDAGQAQMSRAASRIEPSVDRVFSSSLQRCANWSQGYAKEKSLECQLVEGLEEIDFGVWDGQSFEQLYQDYDEQMQAYWCDPWDEQHTPENGESLLSFQQRVLLALEPVINQVAQIEPDTNISANMSSNTHVNHSGETEAFVPSALIVTHGGVIKALLAHVLSTGQTASMFSHFKLPYAALLSLDVYVEGDDIDNCQFCLNWPEI</sequence>
<keyword evidence="1" id="KW-0378">Hydrolase</keyword>
<protein>
    <submittedName>
        <fullName evidence="2">Histidine phosphatase family protein</fullName>
    </submittedName>
</protein>
<dbReference type="PANTHER" id="PTHR46517">
    <property type="entry name" value="FRUCTOSE-2,6-BISPHOSPHATASE TIGAR"/>
    <property type="match status" value="1"/>
</dbReference>
<dbReference type="Proteomes" id="UP000291106">
    <property type="component" value="Chromosome"/>
</dbReference>
<reference evidence="2 3" key="1">
    <citation type="submission" date="2019-02" db="EMBL/GenBank/DDBJ databases">
        <title>Shewanella sp. D4-2 isolated from Dokdo Island.</title>
        <authorList>
            <person name="Baek K."/>
        </authorList>
    </citation>
    <scope>NUCLEOTIDE SEQUENCE [LARGE SCALE GENOMIC DNA]</scope>
    <source>
        <strain evidence="2 3">D4-2</strain>
    </source>
</reference>
<dbReference type="Gene3D" id="3.40.50.1240">
    <property type="entry name" value="Phosphoglycerate mutase-like"/>
    <property type="match status" value="1"/>
</dbReference>
<dbReference type="AlphaFoldDB" id="A0A411PJY1"/>
<organism evidence="2 3">
    <name type="scientific">Shewanella maritima</name>
    <dbReference type="NCBI Taxonomy" id="2520507"/>
    <lineage>
        <taxon>Bacteria</taxon>
        <taxon>Pseudomonadati</taxon>
        <taxon>Pseudomonadota</taxon>
        <taxon>Gammaproteobacteria</taxon>
        <taxon>Alteromonadales</taxon>
        <taxon>Shewanellaceae</taxon>
        <taxon>Shewanella</taxon>
    </lineage>
</organism>
<dbReference type="CDD" id="cd07067">
    <property type="entry name" value="HP_PGM_like"/>
    <property type="match status" value="1"/>
</dbReference>
<keyword evidence="3" id="KW-1185">Reference proteome</keyword>
<dbReference type="InterPro" id="IPR051695">
    <property type="entry name" value="Phosphoglycerate_Mutase"/>
</dbReference>
<dbReference type="GO" id="GO:0043456">
    <property type="term" value="P:regulation of pentose-phosphate shunt"/>
    <property type="evidence" value="ECO:0007669"/>
    <property type="project" value="TreeGrafter"/>
</dbReference>
<name>A0A411PJY1_9GAMM</name>
<dbReference type="InterPro" id="IPR013078">
    <property type="entry name" value="His_Pase_superF_clade-1"/>
</dbReference>
<dbReference type="OrthoDB" id="9783269at2"/>
<dbReference type="Pfam" id="PF00300">
    <property type="entry name" value="His_Phos_1"/>
    <property type="match status" value="1"/>
</dbReference>
<dbReference type="EMBL" id="CP036200">
    <property type="protein sequence ID" value="QBF83865.1"/>
    <property type="molecule type" value="Genomic_DNA"/>
</dbReference>
<evidence type="ECO:0000313" key="3">
    <source>
        <dbReference type="Proteomes" id="UP000291106"/>
    </source>
</evidence>
<evidence type="ECO:0000256" key="1">
    <source>
        <dbReference type="ARBA" id="ARBA00022801"/>
    </source>
</evidence>
<accession>A0A411PJY1</accession>
<dbReference type="GO" id="GO:0045820">
    <property type="term" value="P:negative regulation of glycolytic process"/>
    <property type="evidence" value="ECO:0007669"/>
    <property type="project" value="TreeGrafter"/>
</dbReference>
<dbReference type="RefSeq" id="WP_130601405.1">
    <property type="nucleotide sequence ID" value="NZ_CP036200.1"/>
</dbReference>
<dbReference type="InterPro" id="IPR029033">
    <property type="entry name" value="His_PPase_superfam"/>
</dbReference>